<dbReference type="STRING" id="1095630.A0A2J6TPL6"/>
<organism evidence="2 3">
    <name type="scientific">Hyaloscypha bicolor E</name>
    <dbReference type="NCBI Taxonomy" id="1095630"/>
    <lineage>
        <taxon>Eukaryota</taxon>
        <taxon>Fungi</taxon>
        <taxon>Dikarya</taxon>
        <taxon>Ascomycota</taxon>
        <taxon>Pezizomycotina</taxon>
        <taxon>Leotiomycetes</taxon>
        <taxon>Helotiales</taxon>
        <taxon>Hyaloscyphaceae</taxon>
        <taxon>Hyaloscypha</taxon>
        <taxon>Hyaloscypha bicolor</taxon>
    </lineage>
</organism>
<evidence type="ECO:0000313" key="2">
    <source>
        <dbReference type="EMBL" id="PMD64959.1"/>
    </source>
</evidence>
<proteinExistence type="predicted"/>
<evidence type="ECO:0000313" key="3">
    <source>
        <dbReference type="Proteomes" id="UP000235371"/>
    </source>
</evidence>
<feature type="domain" description="F-box" evidence="1">
    <location>
        <begin position="1"/>
        <end position="44"/>
    </location>
</feature>
<dbReference type="PROSITE" id="PS50181">
    <property type="entry name" value="FBOX"/>
    <property type="match status" value="1"/>
</dbReference>
<protein>
    <recommendedName>
        <fullName evidence="1">F-box domain-containing protein</fullName>
    </recommendedName>
</protein>
<sequence length="411" mass="47181">MSLLSLPTEILQKIFYNLEQPLTNVALVCRRLRDIAEPILYEEFSGEMPSALEGYMKAIIRRPELAEYVKSFSSPTAQPGLSMTNQQIKLPSMTQEQHERLRNYLLDDIYGKEKCDEWYVSLETRCNYEVVFGFFLNLISTRVERLVLRTEGYRPYVQLVAEAAAKAQEDSADSHLFSKLRSVHLDDMKYPASLIKMDFVLPYLKLKSVACLSVSGLVEESPGPGWRLDPVVDGERIPPIQWQSDTFQVFSIVDLTLTRACMEADAIKEFLGRFVSLQRFRYEHRAAVTVHDHGFVPFAIIAGLEHSKHCLEWAQLERARGNEFLEEIIDIYNPLASLKGFERLRTSVFDFLNVLLSEYEQHPLPNLTTMVLKFNGKEKKRIVEALWNEDDSTILDGVLRLMAINEPFGDA</sequence>
<dbReference type="InterPro" id="IPR036047">
    <property type="entry name" value="F-box-like_dom_sf"/>
</dbReference>
<dbReference type="AlphaFoldDB" id="A0A2J6TPL6"/>
<dbReference type="OrthoDB" id="3550279at2759"/>
<dbReference type="InParanoid" id="A0A2J6TPL6"/>
<accession>A0A2J6TPL6</accession>
<dbReference type="EMBL" id="KZ613747">
    <property type="protein sequence ID" value="PMD64959.1"/>
    <property type="molecule type" value="Genomic_DNA"/>
</dbReference>
<name>A0A2J6TPL6_9HELO</name>
<keyword evidence="3" id="KW-1185">Reference proteome</keyword>
<gene>
    <name evidence="2" type="ORF">K444DRAFT_705622</name>
</gene>
<reference evidence="2 3" key="1">
    <citation type="submission" date="2016-04" db="EMBL/GenBank/DDBJ databases">
        <title>A degradative enzymes factory behind the ericoid mycorrhizal symbiosis.</title>
        <authorList>
            <consortium name="DOE Joint Genome Institute"/>
            <person name="Martino E."/>
            <person name="Morin E."/>
            <person name="Grelet G."/>
            <person name="Kuo A."/>
            <person name="Kohler A."/>
            <person name="Daghino S."/>
            <person name="Barry K."/>
            <person name="Choi C."/>
            <person name="Cichocki N."/>
            <person name="Clum A."/>
            <person name="Copeland A."/>
            <person name="Hainaut M."/>
            <person name="Haridas S."/>
            <person name="Labutti K."/>
            <person name="Lindquist E."/>
            <person name="Lipzen A."/>
            <person name="Khouja H.-R."/>
            <person name="Murat C."/>
            <person name="Ohm R."/>
            <person name="Olson A."/>
            <person name="Spatafora J."/>
            <person name="Veneault-Fourrey C."/>
            <person name="Henrissat B."/>
            <person name="Grigoriev I."/>
            <person name="Martin F."/>
            <person name="Perotto S."/>
        </authorList>
    </citation>
    <scope>NUCLEOTIDE SEQUENCE [LARGE SCALE GENOMIC DNA]</scope>
    <source>
        <strain evidence="2 3">E</strain>
    </source>
</reference>
<dbReference type="GeneID" id="36596190"/>
<dbReference type="Proteomes" id="UP000235371">
    <property type="component" value="Unassembled WGS sequence"/>
</dbReference>
<evidence type="ECO:0000259" key="1">
    <source>
        <dbReference type="PROSITE" id="PS50181"/>
    </source>
</evidence>
<dbReference type="RefSeq" id="XP_024741863.1">
    <property type="nucleotide sequence ID" value="XM_024888114.1"/>
</dbReference>
<dbReference type="InterPro" id="IPR001810">
    <property type="entry name" value="F-box_dom"/>
</dbReference>
<dbReference type="SUPFAM" id="SSF81383">
    <property type="entry name" value="F-box domain"/>
    <property type="match status" value="1"/>
</dbReference>
<dbReference type="Pfam" id="PF12937">
    <property type="entry name" value="F-box-like"/>
    <property type="match status" value="1"/>
</dbReference>